<dbReference type="PANTHER" id="PTHR13794:SF58">
    <property type="entry name" value="MITOCHONDRIAL ENOLASE SUPERFAMILY MEMBER 1"/>
    <property type="match status" value="1"/>
</dbReference>
<dbReference type="GO" id="GO:0000287">
    <property type="term" value="F:magnesium ion binding"/>
    <property type="evidence" value="ECO:0007669"/>
    <property type="project" value="TreeGrafter"/>
</dbReference>
<dbReference type="InterPro" id="IPR013341">
    <property type="entry name" value="Mandelate_racemase_N_dom"/>
</dbReference>
<organism evidence="5 6">
    <name type="scientific">Salmonella enterica subsp. salamae</name>
    <dbReference type="NCBI Taxonomy" id="59202"/>
    <lineage>
        <taxon>Bacteria</taxon>
        <taxon>Pseudomonadati</taxon>
        <taxon>Pseudomonadota</taxon>
        <taxon>Gammaproteobacteria</taxon>
        <taxon>Enterobacterales</taxon>
        <taxon>Enterobacteriaceae</taxon>
        <taxon>Salmonella</taxon>
    </lineage>
</organism>
<evidence type="ECO:0000256" key="3">
    <source>
        <dbReference type="ARBA" id="ARBA00022842"/>
    </source>
</evidence>
<dbReference type="InterPro" id="IPR046945">
    <property type="entry name" value="RHMD-like"/>
</dbReference>
<dbReference type="EC" id="4.2.1.90" evidence="5"/>
<dbReference type="Proteomes" id="UP000267858">
    <property type="component" value="Chromosome"/>
</dbReference>
<name>A0A6D2G3G4_SALER</name>
<dbReference type="EMBL" id="LR134141">
    <property type="protein sequence ID" value="VEA00230.1"/>
    <property type="molecule type" value="Genomic_DNA"/>
</dbReference>
<evidence type="ECO:0000256" key="1">
    <source>
        <dbReference type="ARBA" id="ARBA00001946"/>
    </source>
</evidence>
<keyword evidence="2" id="KW-0479">Metal-binding</keyword>
<accession>A0A6D2G3G4</accession>
<gene>
    <name evidence="5" type="primary">rhmD</name>
    <name evidence="5" type="ORF">NCTC5773_00181</name>
</gene>
<dbReference type="SUPFAM" id="SSF54826">
    <property type="entry name" value="Enolase N-terminal domain-like"/>
    <property type="match status" value="1"/>
</dbReference>
<dbReference type="PANTHER" id="PTHR13794">
    <property type="entry name" value="ENOLASE SUPERFAMILY, MANDELATE RACEMASE"/>
    <property type="match status" value="1"/>
</dbReference>
<keyword evidence="3" id="KW-0460">Magnesium</keyword>
<evidence type="ECO:0000313" key="5">
    <source>
        <dbReference type="EMBL" id="VEA00230.1"/>
    </source>
</evidence>
<dbReference type="Pfam" id="PF02746">
    <property type="entry name" value="MR_MLE_N"/>
    <property type="match status" value="1"/>
</dbReference>
<comment type="cofactor">
    <cofactor evidence="1">
        <name>Mg(2+)</name>
        <dbReference type="ChEBI" id="CHEBI:18420"/>
    </cofactor>
</comment>
<feature type="domain" description="Mandelate racemase/muconate lactonizing enzyme N-terminal" evidence="4">
    <location>
        <begin position="60"/>
        <end position="156"/>
    </location>
</feature>
<dbReference type="GO" id="GO:0016052">
    <property type="term" value="P:carbohydrate catabolic process"/>
    <property type="evidence" value="ECO:0007669"/>
    <property type="project" value="TreeGrafter"/>
</dbReference>
<dbReference type="Gene3D" id="3.30.390.10">
    <property type="entry name" value="Enolase-like, N-terminal domain"/>
    <property type="match status" value="1"/>
</dbReference>
<dbReference type="GO" id="GO:0050032">
    <property type="term" value="F:L-rhamnonate dehydratase activity"/>
    <property type="evidence" value="ECO:0007669"/>
    <property type="project" value="UniProtKB-EC"/>
</dbReference>
<dbReference type="InterPro" id="IPR029017">
    <property type="entry name" value="Enolase-like_N"/>
</dbReference>
<proteinExistence type="predicted"/>
<keyword evidence="5" id="KW-0456">Lyase</keyword>
<protein>
    <submittedName>
        <fullName evidence="5">Racemase</fullName>
        <ecNumber evidence="5">4.2.1.90</ecNumber>
    </submittedName>
</protein>
<sequence length="184" mass="19635">MALSANSDAVTYAKAANTRTAAETGDRIEWVKLSLAFLPLATPVSDAKVLTGRQKPLTEVAIIIAEIRSRDGFEGVGFSYSKRAGGQGIYAHAKEIADNLLGEDPNDIDKIYTKLLWAGASVGRSGMAVQAISPIDIALWDMKAKRAGLPLAKLLGRAPRLRSVLQHLRGVLAYTARSSAEKCG</sequence>
<evidence type="ECO:0000313" key="6">
    <source>
        <dbReference type="Proteomes" id="UP000267858"/>
    </source>
</evidence>
<evidence type="ECO:0000259" key="4">
    <source>
        <dbReference type="Pfam" id="PF02746"/>
    </source>
</evidence>
<evidence type="ECO:0000256" key="2">
    <source>
        <dbReference type="ARBA" id="ARBA00022723"/>
    </source>
</evidence>
<reference evidence="5 6" key="1">
    <citation type="submission" date="2018-12" db="EMBL/GenBank/DDBJ databases">
        <authorList>
            <consortium name="Pathogen Informatics"/>
        </authorList>
    </citation>
    <scope>NUCLEOTIDE SEQUENCE [LARGE SCALE GENOMIC DNA]</scope>
    <source>
        <strain evidence="5 6">NCTC5773</strain>
    </source>
</reference>
<dbReference type="AlphaFoldDB" id="A0A6D2G3G4"/>
<dbReference type="FunFam" id="3.30.390.10:FF:000008">
    <property type="entry name" value="L-talarate/galactarate dehydratase"/>
    <property type="match status" value="1"/>
</dbReference>